<gene>
    <name evidence="2" type="ORF">ACFOOQ_14300</name>
</gene>
<keyword evidence="3" id="KW-1185">Reference proteome</keyword>
<dbReference type="InterPro" id="IPR050228">
    <property type="entry name" value="Carboxylesterase_BioH"/>
</dbReference>
<organism evidence="2 3">
    <name type="scientific">Ferrovibrio xuzhouensis</name>
    <dbReference type="NCBI Taxonomy" id="1576914"/>
    <lineage>
        <taxon>Bacteria</taxon>
        <taxon>Pseudomonadati</taxon>
        <taxon>Pseudomonadota</taxon>
        <taxon>Alphaproteobacteria</taxon>
        <taxon>Rhodospirillales</taxon>
        <taxon>Rhodospirillaceae</taxon>
        <taxon>Ferrovibrio</taxon>
    </lineage>
</organism>
<evidence type="ECO:0000313" key="3">
    <source>
        <dbReference type="Proteomes" id="UP001595711"/>
    </source>
</evidence>
<reference evidence="3" key="1">
    <citation type="journal article" date="2019" name="Int. J. Syst. Evol. Microbiol.">
        <title>The Global Catalogue of Microorganisms (GCM) 10K type strain sequencing project: providing services to taxonomists for standard genome sequencing and annotation.</title>
        <authorList>
            <consortium name="The Broad Institute Genomics Platform"/>
            <consortium name="The Broad Institute Genome Sequencing Center for Infectious Disease"/>
            <person name="Wu L."/>
            <person name="Ma J."/>
        </authorList>
    </citation>
    <scope>NUCLEOTIDE SEQUENCE [LARGE SCALE GENOMIC DNA]</scope>
    <source>
        <strain evidence="3">KCTC 42182</strain>
    </source>
</reference>
<dbReference type="PANTHER" id="PTHR43194">
    <property type="entry name" value="HYDROLASE ALPHA/BETA FOLD FAMILY"/>
    <property type="match status" value="1"/>
</dbReference>
<accession>A0ABV7VGW7</accession>
<keyword evidence="2" id="KW-0378">Hydrolase</keyword>
<dbReference type="PANTHER" id="PTHR43194:SF2">
    <property type="entry name" value="PEROXISOMAL MEMBRANE PROTEIN LPX1"/>
    <property type="match status" value="1"/>
</dbReference>
<dbReference type="EMBL" id="JBHRYJ010000003">
    <property type="protein sequence ID" value="MFC3676725.1"/>
    <property type="molecule type" value="Genomic_DNA"/>
</dbReference>
<dbReference type="Proteomes" id="UP001595711">
    <property type="component" value="Unassembled WGS sequence"/>
</dbReference>
<dbReference type="Gene3D" id="3.40.50.1820">
    <property type="entry name" value="alpha/beta hydrolase"/>
    <property type="match status" value="1"/>
</dbReference>
<dbReference type="RefSeq" id="WP_379727838.1">
    <property type="nucleotide sequence ID" value="NZ_JBHRYJ010000003.1"/>
</dbReference>
<evidence type="ECO:0000259" key="1">
    <source>
        <dbReference type="Pfam" id="PF12697"/>
    </source>
</evidence>
<proteinExistence type="predicted"/>
<protein>
    <submittedName>
        <fullName evidence="2">Alpha/beta fold hydrolase</fullName>
    </submittedName>
</protein>
<evidence type="ECO:0000313" key="2">
    <source>
        <dbReference type="EMBL" id="MFC3676725.1"/>
    </source>
</evidence>
<dbReference type="InterPro" id="IPR000073">
    <property type="entry name" value="AB_hydrolase_1"/>
</dbReference>
<dbReference type="InterPro" id="IPR029058">
    <property type="entry name" value="AB_hydrolase_fold"/>
</dbReference>
<dbReference type="SUPFAM" id="SSF53474">
    <property type="entry name" value="alpha/beta-Hydrolases"/>
    <property type="match status" value="1"/>
</dbReference>
<dbReference type="Pfam" id="PF12697">
    <property type="entry name" value="Abhydrolase_6"/>
    <property type="match status" value="1"/>
</dbReference>
<feature type="domain" description="AB hydrolase-1" evidence="1">
    <location>
        <begin position="12"/>
        <end position="252"/>
    </location>
</feature>
<dbReference type="GO" id="GO:0016787">
    <property type="term" value="F:hydrolase activity"/>
    <property type="evidence" value="ECO:0007669"/>
    <property type="project" value="UniProtKB-KW"/>
</dbReference>
<comment type="caution">
    <text evidence="2">The sequence shown here is derived from an EMBL/GenBank/DDBJ whole genome shotgun (WGS) entry which is preliminary data.</text>
</comment>
<name>A0ABV7VGW7_9PROT</name>
<sequence>MHVAETGSGRPLIFLHGWSCHGGFFAPQATAFGQDHHVLLPDLPGHRHSPCPTGALSIPALADALHDLIVGRGLRDATLVGWSMGALVAFDYVARHGTGALAGLVIEDMTPRIVNDGDWSLGIRGGFDTAQSMAAVLAMQADWPAYARGFLPRLFARAGGTDPALSAWAGTEIASTAAGAMAALWASMAERDYRWLMPKLDLPVLVLHGEDSQLYDPAVSRWLEQMIPGARRHGIAGAGHAPHLERPLDYNAALGAFIRRP</sequence>